<dbReference type="EMBL" id="JARKIE010000064">
    <property type="protein sequence ID" value="KAJ7690503.1"/>
    <property type="molecule type" value="Genomic_DNA"/>
</dbReference>
<feature type="non-terminal residue" evidence="2">
    <location>
        <position position="111"/>
    </location>
</feature>
<dbReference type="Proteomes" id="UP001221757">
    <property type="component" value="Unassembled WGS sequence"/>
</dbReference>
<feature type="compositionally biased region" description="Basic and acidic residues" evidence="1">
    <location>
        <begin position="23"/>
        <end position="45"/>
    </location>
</feature>
<reference evidence="2" key="1">
    <citation type="submission" date="2023-03" db="EMBL/GenBank/DDBJ databases">
        <title>Massive genome expansion in bonnet fungi (Mycena s.s.) driven by repeated elements and novel gene families across ecological guilds.</title>
        <authorList>
            <consortium name="Lawrence Berkeley National Laboratory"/>
            <person name="Harder C.B."/>
            <person name="Miyauchi S."/>
            <person name="Viragh M."/>
            <person name="Kuo A."/>
            <person name="Thoen E."/>
            <person name="Andreopoulos B."/>
            <person name="Lu D."/>
            <person name="Skrede I."/>
            <person name="Drula E."/>
            <person name="Henrissat B."/>
            <person name="Morin E."/>
            <person name="Kohler A."/>
            <person name="Barry K."/>
            <person name="LaButti K."/>
            <person name="Morin E."/>
            <person name="Salamov A."/>
            <person name="Lipzen A."/>
            <person name="Mereny Z."/>
            <person name="Hegedus B."/>
            <person name="Baldrian P."/>
            <person name="Stursova M."/>
            <person name="Weitz H."/>
            <person name="Taylor A."/>
            <person name="Grigoriev I.V."/>
            <person name="Nagy L.G."/>
            <person name="Martin F."/>
            <person name="Kauserud H."/>
        </authorList>
    </citation>
    <scope>NUCLEOTIDE SEQUENCE</scope>
    <source>
        <strain evidence="2">CBHHK067</strain>
    </source>
</reference>
<proteinExistence type="predicted"/>
<evidence type="ECO:0000313" key="3">
    <source>
        <dbReference type="Proteomes" id="UP001221757"/>
    </source>
</evidence>
<organism evidence="2 3">
    <name type="scientific">Mycena rosella</name>
    <name type="common">Pink bonnet</name>
    <name type="synonym">Agaricus rosellus</name>
    <dbReference type="NCBI Taxonomy" id="1033263"/>
    <lineage>
        <taxon>Eukaryota</taxon>
        <taxon>Fungi</taxon>
        <taxon>Dikarya</taxon>
        <taxon>Basidiomycota</taxon>
        <taxon>Agaricomycotina</taxon>
        <taxon>Agaricomycetes</taxon>
        <taxon>Agaricomycetidae</taxon>
        <taxon>Agaricales</taxon>
        <taxon>Marasmiineae</taxon>
        <taxon>Mycenaceae</taxon>
        <taxon>Mycena</taxon>
    </lineage>
</organism>
<evidence type="ECO:0000256" key="1">
    <source>
        <dbReference type="SAM" id="MobiDB-lite"/>
    </source>
</evidence>
<feature type="region of interest" description="Disordered" evidence="1">
    <location>
        <begin position="1"/>
        <end position="86"/>
    </location>
</feature>
<name>A0AAD7DG05_MYCRO</name>
<accession>A0AAD7DG05</accession>
<dbReference type="AlphaFoldDB" id="A0AAD7DG05"/>
<evidence type="ECO:0000313" key="2">
    <source>
        <dbReference type="EMBL" id="KAJ7690503.1"/>
    </source>
</evidence>
<sequence length="111" mass="12669">TAGEKTKLMEFLGSPRQRTGQSRHAEEFDDKITANHGQGRDHKGDMTAQEGSHALSRSSHRREAREPQKQQIEAPGSQRRGPSQETTEIYRSFGRLRWRAAHCRTLLTATW</sequence>
<gene>
    <name evidence="2" type="ORF">B0H17DRAFT_1064881</name>
</gene>
<protein>
    <submittedName>
        <fullName evidence="2">Uncharacterized protein</fullName>
    </submittedName>
</protein>
<keyword evidence="3" id="KW-1185">Reference proteome</keyword>
<comment type="caution">
    <text evidence="2">The sequence shown here is derived from an EMBL/GenBank/DDBJ whole genome shotgun (WGS) entry which is preliminary data.</text>
</comment>